<gene>
    <name evidence="1" type="ORF">DYB32_005437</name>
</gene>
<dbReference type="EMBL" id="QUSY01000434">
    <property type="protein sequence ID" value="RHY29491.1"/>
    <property type="molecule type" value="Genomic_DNA"/>
</dbReference>
<dbReference type="Proteomes" id="UP000285060">
    <property type="component" value="Unassembled WGS sequence"/>
</dbReference>
<organism evidence="1 2">
    <name type="scientific">Aphanomyces invadans</name>
    <dbReference type="NCBI Taxonomy" id="157072"/>
    <lineage>
        <taxon>Eukaryota</taxon>
        <taxon>Sar</taxon>
        <taxon>Stramenopiles</taxon>
        <taxon>Oomycota</taxon>
        <taxon>Saprolegniomycetes</taxon>
        <taxon>Saprolegniales</taxon>
        <taxon>Verrucalvaceae</taxon>
        <taxon>Aphanomyces</taxon>
    </lineage>
</organism>
<evidence type="ECO:0000313" key="2">
    <source>
        <dbReference type="Proteomes" id="UP000285060"/>
    </source>
</evidence>
<protein>
    <submittedName>
        <fullName evidence="1">Uncharacterized protein</fullName>
    </submittedName>
</protein>
<dbReference type="SUPFAM" id="SSF53098">
    <property type="entry name" value="Ribonuclease H-like"/>
    <property type="match status" value="1"/>
</dbReference>
<dbReference type="InterPro" id="IPR012337">
    <property type="entry name" value="RNaseH-like_sf"/>
</dbReference>
<sequence>MFCFCSDSPSVMVKLRKDCLNTKEFVFAYGCAPHAKYNLCMDIIKNIPGVNIVLKQIVYMKTYVLILYTKTRWGNVFFAAQRASKVKAACAALPGEILNSDLDIDINADLRMLLTDPAYWRGVAAMESLFKTISCCLTYLEGGEATFSAVYACFLAIKYHIKTHDLSLRIISGPLSAATKNRARMGHSKIESGTAILFNSGQLVRRLAPTRNTKFCKWLQQLGADDEGLPVEEEALDEEEDAAADALIEDLTIFTFLTALKA</sequence>
<reference evidence="1 2" key="1">
    <citation type="submission" date="2018-08" db="EMBL/GenBank/DDBJ databases">
        <title>Aphanomyces genome sequencing and annotation.</title>
        <authorList>
            <person name="Minardi D."/>
            <person name="Oidtmann B."/>
            <person name="Van Der Giezen M."/>
            <person name="Studholme D.J."/>
        </authorList>
    </citation>
    <scope>NUCLEOTIDE SEQUENCE [LARGE SCALE GENOMIC DNA]</scope>
    <source>
        <strain evidence="1 2">NJM0002</strain>
    </source>
</reference>
<dbReference type="VEuPathDB" id="FungiDB:H310_09751"/>
<accession>A0A3R6VAQ5</accession>
<evidence type="ECO:0000313" key="1">
    <source>
        <dbReference type="EMBL" id="RHY29491.1"/>
    </source>
</evidence>
<keyword evidence="2" id="KW-1185">Reference proteome</keyword>
<dbReference type="AlphaFoldDB" id="A0A3R6VAQ5"/>
<name>A0A3R6VAQ5_9STRA</name>
<proteinExistence type="predicted"/>
<comment type="caution">
    <text evidence="1">The sequence shown here is derived from an EMBL/GenBank/DDBJ whole genome shotgun (WGS) entry which is preliminary data.</text>
</comment>